<name>A0ABV5GMV1_9FLAO</name>
<keyword evidence="2" id="KW-1185">Reference proteome</keyword>
<comment type="caution">
    <text evidence="1">The sequence shown here is derived from an EMBL/GenBank/DDBJ whole genome shotgun (WGS) entry which is preliminary data.</text>
</comment>
<dbReference type="InterPro" id="IPR011990">
    <property type="entry name" value="TPR-like_helical_dom_sf"/>
</dbReference>
<reference evidence="1 2" key="1">
    <citation type="submission" date="2024-09" db="EMBL/GenBank/DDBJ databases">
        <authorList>
            <person name="Sun Q."/>
            <person name="Mori K."/>
        </authorList>
    </citation>
    <scope>NUCLEOTIDE SEQUENCE [LARGE SCALE GENOMIC DNA]</scope>
    <source>
        <strain evidence="1 2">CECT 7955</strain>
    </source>
</reference>
<protein>
    <recommendedName>
        <fullName evidence="3">Tetratricopeptide repeat-containing protein</fullName>
    </recommendedName>
</protein>
<dbReference type="Gene3D" id="1.25.40.10">
    <property type="entry name" value="Tetratricopeptide repeat domain"/>
    <property type="match status" value="1"/>
</dbReference>
<dbReference type="RefSeq" id="WP_236455854.1">
    <property type="nucleotide sequence ID" value="NZ_CBCSGE010000002.1"/>
</dbReference>
<dbReference type="Proteomes" id="UP001589607">
    <property type="component" value="Unassembled WGS sequence"/>
</dbReference>
<organism evidence="1 2">
    <name type="scientific">Flavobacterium jumunjinense</name>
    <dbReference type="NCBI Taxonomy" id="998845"/>
    <lineage>
        <taxon>Bacteria</taxon>
        <taxon>Pseudomonadati</taxon>
        <taxon>Bacteroidota</taxon>
        <taxon>Flavobacteriia</taxon>
        <taxon>Flavobacteriales</taxon>
        <taxon>Flavobacteriaceae</taxon>
        <taxon>Flavobacterium</taxon>
    </lineage>
</organism>
<gene>
    <name evidence="1" type="ORF">ACFFVF_08990</name>
</gene>
<evidence type="ECO:0000313" key="2">
    <source>
        <dbReference type="Proteomes" id="UP001589607"/>
    </source>
</evidence>
<proteinExistence type="predicted"/>
<accession>A0ABV5GMV1</accession>
<sequence>MKNILLLFVCIISFKGYNQEYLDKKIDEGIAFYKGGKVDKAYRIWKEIEKKADKNSSTYGTTIGNILFYYIEKKDEPNFLIYYDKIIKSGLNDRDLNHEIGKPFKNYRYHATMHIASYYGKNKEFQKALEFIEKADNEIIFETTSLSAYTYQKVDLAFWKHRLLKDLGQNDKAISKLIERAFEYDYKNMYPNWATVSPGTDEEELAETICENFSDLNILKTEIDAAIENAKFDKSKKIIEFKLFEIDYTINLYTDFENIDIAKEYLKKSYFYEYLKEK</sequence>
<evidence type="ECO:0000313" key="1">
    <source>
        <dbReference type="EMBL" id="MFB9096647.1"/>
    </source>
</evidence>
<evidence type="ECO:0008006" key="3">
    <source>
        <dbReference type="Google" id="ProtNLM"/>
    </source>
</evidence>
<dbReference type="EMBL" id="JBHMEY010000018">
    <property type="protein sequence ID" value="MFB9096647.1"/>
    <property type="molecule type" value="Genomic_DNA"/>
</dbReference>